<dbReference type="EMBL" id="LZIN01000079">
    <property type="protein sequence ID" value="OBG02476.1"/>
    <property type="molecule type" value="Genomic_DNA"/>
</dbReference>
<dbReference type="PANTHER" id="PTHR48081:SF8">
    <property type="entry name" value="ALPHA_BETA HYDROLASE FOLD-3 DOMAIN-CONTAINING PROTEIN-RELATED"/>
    <property type="match status" value="1"/>
</dbReference>
<dbReference type="InterPro" id="IPR013094">
    <property type="entry name" value="AB_hydrolase_3"/>
</dbReference>
<keyword evidence="1" id="KW-0378">Hydrolase</keyword>
<protein>
    <submittedName>
        <fullName evidence="3">Lipase</fullName>
    </submittedName>
</protein>
<dbReference type="SUPFAM" id="SSF53474">
    <property type="entry name" value="alpha/beta-Hydrolases"/>
    <property type="match status" value="1"/>
</dbReference>
<dbReference type="Proteomes" id="UP000093985">
    <property type="component" value="Unassembled WGS sequence"/>
</dbReference>
<dbReference type="Pfam" id="PF07859">
    <property type="entry name" value="Abhydrolase_3"/>
    <property type="match status" value="1"/>
</dbReference>
<reference evidence="4" key="1">
    <citation type="submission" date="2016-06" db="EMBL/GenBank/DDBJ databases">
        <authorList>
            <person name="Sutton G."/>
            <person name="Brinkac L."/>
            <person name="Sanka R."/>
            <person name="Adams M."/>
            <person name="Lau E."/>
            <person name="Mehaffy C."/>
            <person name="Tameris M."/>
            <person name="Hatherill M."/>
            <person name="Hanekom W."/>
            <person name="Mahomed H."/>
            <person name="Mcshane H."/>
        </authorList>
    </citation>
    <scope>NUCLEOTIDE SEQUENCE [LARGE SCALE GENOMIC DNA]</scope>
    <source>
        <strain evidence="4">852014-51077_SCH5608930-a</strain>
    </source>
</reference>
<dbReference type="PANTHER" id="PTHR48081">
    <property type="entry name" value="AB HYDROLASE SUPERFAMILY PROTEIN C4A8.06C"/>
    <property type="match status" value="1"/>
</dbReference>
<evidence type="ECO:0000259" key="2">
    <source>
        <dbReference type="Pfam" id="PF07859"/>
    </source>
</evidence>
<proteinExistence type="predicted"/>
<evidence type="ECO:0000313" key="3">
    <source>
        <dbReference type="EMBL" id="OBG02476.1"/>
    </source>
</evidence>
<dbReference type="InterPro" id="IPR029058">
    <property type="entry name" value="AB_hydrolase_fold"/>
</dbReference>
<evidence type="ECO:0000313" key="4">
    <source>
        <dbReference type="Proteomes" id="UP000093985"/>
    </source>
</evidence>
<dbReference type="GO" id="GO:0016787">
    <property type="term" value="F:hydrolase activity"/>
    <property type="evidence" value="ECO:0007669"/>
    <property type="project" value="UniProtKB-KW"/>
</dbReference>
<dbReference type="InterPro" id="IPR050300">
    <property type="entry name" value="GDXG_lipolytic_enzyme"/>
</dbReference>
<dbReference type="RefSeq" id="WP_064856272.1">
    <property type="nucleotide sequence ID" value="NZ_LZIM01000085.1"/>
</dbReference>
<gene>
    <name evidence="3" type="ORF">A5771_14875</name>
</gene>
<dbReference type="Gene3D" id="3.40.50.1820">
    <property type="entry name" value="alpha/beta hydrolase"/>
    <property type="match status" value="1"/>
</dbReference>
<sequence length="338" mass="36235">MPPTLPIHPASLPAKLIYGLANAVTPRLVRRLVLHAGSGTVASRITKVGRRVNTVAKLQRVRPFFGVGFTRSQGPGVPVEVVRVADRGRPLGDAFVDGVILYFHGGGFVTGGLDTHLHVVAKLARRTRLPVVHVDYRQYPQVTVDGSVDDCIGAYRWLLGLGADPDKTVLAGDSAGGFLAFATALTSQQRGLPAPAGVIGISPVLELDGVARSTHSNRTADAFGIPAVLPDIIDLVCPSARLRHELSPINGRLETLPPALLIAAESEILRCDAERLHAALQQLGRPSLLELWARQLHAFPALFPFLPDSRAAFALICRFVAERLAEADRSGEARREVS</sequence>
<evidence type="ECO:0000256" key="1">
    <source>
        <dbReference type="ARBA" id="ARBA00022801"/>
    </source>
</evidence>
<dbReference type="OrthoDB" id="128186at2"/>
<feature type="domain" description="Alpha/beta hydrolase fold-3" evidence="2">
    <location>
        <begin position="100"/>
        <end position="299"/>
    </location>
</feature>
<accession>A0A1A2ECH2</accession>
<organism evidence="3 4">
    <name type="scientific">Mycolicibacter sinensis (strain JDM601)</name>
    <name type="common">Mycobacterium sinense</name>
    <dbReference type="NCBI Taxonomy" id="875328"/>
    <lineage>
        <taxon>Bacteria</taxon>
        <taxon>Bacillati</taxon>
        <taxon>Actinomycetota</taxon>
        <taxon>Actinomycetes</taxon>
        <taxon>Mycobacteriales</taxon>
        <taxon>Mycobacteriaceae</taxon>
        <taxon>Mycolicibacter</taxon>
    </lineage>
</organism>
<comment type="caution">
    <text evidence="3">The sequence shown here is derived from an EMBL/GenBank/DDBJ whole genome shotgun (WGS) entry which is preliminary data.</text>
</comment>
<dbReference type="AlphaFoldDB" id="A0A1A2ECH2"/>
<name>A0A1A2ECH2_MYCSD</name>